<dbReference type="PROSITE" id="PS00216">
    <property type="entry name" value="SUGAR_TRANSPORT_1"/>
    <property type="match status" value="1"/>
</dbReference>
<dbReference type="PANTHER" id="PTHR23530">
    <property type="entry name" value="TRANSPORT PROTEIN-RELATED"/>
    <property type="match status" value="1"/>
</dbReference>
<evidence type="ECO:0000259" key="6">
    <source>
        <dbReference type="PROSITE" id="PS50850"/>
    </source>
</evidence>
<evidence type="ECO:0000313" key="7">
    <source>
        <dbReference type="EMBL" id="APT73175.1"/>
    </source>
</evidence>
<dbReference type="Proteomes" id="UP000185490">
    <property type="component" value="Chromosome"/>
</dbReference>
<evidence type="ECO:0000256" key="5">
    <source>
        <dbReference type="SAM" id="Phobius"/>
    </source>
</evidence>
<evidence type="ECO:0000256" key="1">
    <source>
        <dbReference type="ARBA" id="ARBA00004141"/>
    </source>
</evidence>
<evidence type="ECO:0000313" key="8">
    <source>
        <dbReference type="Proteomes" id="UP000185490"/>
    </source>
</evidence>
<keyword evidence="2 5" id="KW-0812">Transmembrane</keyword>
<evidence type="ECO:0000256" key="4">
    <source>
        <dbReference type="ARBA" id="ARBA00023136"/>
    </source>
</evidence>
<dbReference type="PROSITE" id="PS50850">
    <property type="entry name" value="MFS"/>
    <property type="match status" value="1"/>
</dbReference>
<keyword evidence="3 5" id="KW-1133">Transmembrane helix</keyword>
<keyword evidence="8" id="KW-1185">Reference proteome</keyword>
<feature type="transmembrane region" description="Helical" evidence="5">
    <location>
        <begin position="256"/>
        <end position="274"/>
    </location>
</feature>
<evidence type="ECO:0000256" key="2">
    <source>
        <dbReference type="ARBA" id="ARBA00022692"/>
    </source>
</evidence>
<dbReference type="Pfam" id="PF07690">
    <property type="entry name" value="MFS_1"/>
    <property type="match status" value="1"/>
</dbReference>
<dbReference type="InterPro" id="IPR020846">
    <property type="entry name" value="MFS_dom"/>
</dbReference>
<keyword evidence="4 5" id="KW-0472">Membrane</keyword>
<feature type="transmembrane region" description="Helical" evidence="5">
    <location>
        <begin position="286"/>
        <end position="319"/>
    </location>
</feature>
<dbReference type="InterPro" id="IPR036259">
    <property type="entry name" value="MFS_trans_sf"/>
</dbReference>
<dbReference type="Gene3D" id="1.20.1250.20">
    <property type="entry name" value="MFS general substrate transporter like domains"/>
    <property type="match status" value="1"/>
</dbReference>
<feature type="domain" description="Major facilitator superfamily (MFS) profile" evidence="6">
    <location>
        <begin position="1"/>
        <end position="394"/>
    </location>
</feature>
<accession>A0ABN4UWM7</accession>
<protein>
    <submittedName>
        <fullName evidence="7">MFS transporter</fullName>
    </submittedName>
</protein>
<evidence type="ECO:0000256" key="3">
    <source>
        <dbReference type="ARBA" id="ARBA00022989"/>
    </source>
</evidence>
<feature type="transmembrane region" description="Helical" evidence="5">
    <location>
        <begin position="370"/>
        <end position="390"/>
    </location>
</feature>
<dbReference type="PANTHER" id="PTHR23530:SF1">
    <property type="entry name" value="PERMEASE, MAJOR FACILITATOR SUPERFAMILY-RELATED"/>
    <property type="match status" value="1"/>
</dbReference>
<feature type="transmembrane region" description="Helical" evidence="5">
    <location>
        <begin position="79"/>
        <end position="104"/>
    </location>
</feature>
<proteinExistence type="predicted"/>
<feature type="transmembrane region" description="Helical" evidence="5">
    <location>
        <begin position="164"/>
        <end position="183"/>
    </location>
</feature>
<organism evidence="7 8">
    <name type="scientific">Thermosipho melanesiensis</name>
    <dbReference type="NCBI Taxonomy" id="46541"/>
    <lineage>
        <taxon>Bacteria</taxon>
        <taxon>Thermotogati</taxon>
        <taxon>Thermotogota</taxon>
        <taxon>Thermotogae</taxon>
        <taxon>Thermotogales</taxon>
        <taxon>Fervidobacteriaceae</taxon>
        <taxon>Thermosipho</taxon>
    </lineage>
</organism>
<feature type="transmembrane region" description="Helical" evidence="5">
    <location>
        <begin position="339"/>
        <end position="364"/>
    </location>
</feature>
<dbReference type="CDD" id="cd06174">
    <property type="entry name" value="MFS"/>
    <property type="match status" value="1"/>
</dbReference>
<dbReference type="EMBL" id="CP007389">
    <property type="protein sequence ID" value="APT73175.1"/>
    <property type="molecule type" value="Genomic_DNA"/>
</dbReference>
<feature type="transmembrane region" description="Helical" evidence="5">
    <location>
        <begin position="20"/>
        <end position="39"/>
    </location>
</feature>
<dbReference type="InterPro" id="IPR053160">
    <property type="entry name" value="MFS_DHA3_Transporter"/>
</dbReference>
<gene>
    <name evidence="7" type="ORF">BW47_00515</name>
</gene>
<name>A0ABN4UWM7_9BACT</name>
<comment type="subcellular location">
    <subcellularLocation>
        <location evidence="1">Membrane</location>
        <topology evidence="1">Multi-pass membrane protein</topology>
    </subcellularLocation>
</comment>
<reference evidence="7 8" key="1">
    <citation type="submission" date="2014-02" db="EMBL/GenBank/DDBJ databases">
        <title>Diversity of Thermotogales isolates from hydrothermal vents.</title>
        <authorList>
            <person name="Haverkamp T.H.A."/>
            <person name="Lossouarn J."/>
            <person name="Geslin C."/>
            <person name="Nesbo C.L."/>
        </authorList>
    </citation>
    <scope>NUCLEOTIDE SEQUENCE [LARGE SCALE GENOMIC DNA]</scope>
    <source>
        <strain evidence="7 8">431</strain>
    </source>
</reference>
<sequence>MIKKDKQFRKFQMYGFLKNLRFFEPFLILGFLSSGLDYLQIGILYSIKSIATNILEIPTGVFADLYGRKKSMIFSMISYIISFSIFYFCNSFYLFMLAMIFFSFGEAFRTGTHKAMIFQYLKLNNMESLKVQYYGATRSASQLGSALNSLLSALIVFFSGNYKLIFLMAIIPYVLNLINLSTYPDELDGNIKKTKKDTLKDFLGAISNWKTFKLLLNATSYSSVFKSIKDYLQPIIESFALAIPVFLGLNSKKRTAILVGIIYFVLYLLTSIASRNSWKFKKKLNLTLFFGAIVIMLIGITYYFNFYYISIILFVFVYLIENIRRPIVVSYISEKSEALASVLSVESQITTLLTAFFSFLMGLVSKKYGIGMGIFVIGLILFVFSQIFWLKEKDLLIKEKVSILKK</sequence>
<dbReference type="InterPro" id="IPR011701">
    <property type="entry name" value="MFS"/>
</dbReference>
<feature type="transmembrane region" description="Helical" evidence="5">
    <location>
        <begin position="231"/>
        <end position="249"/>
    </location>
</feature>
<dbReference type="SUPFAM" id="SSF103473">
    <property type="entry name" value="MFS general substrate transporter"/>
    <property type="match status" value="1"/>
</dbReference>
<dbReference type="RefSeq" id="WP_012056333.1">
    <property type="nucleotide sequence ID" value="NZ_CP007389.1"/>
</dbReference>
<dbReference type="InterPro" id="IPR005829">
    <property type="entry name" value="Sugar_transporter_CS"/>
</dbReference>